<dbReference type="CDD" id="cd00158">
    <property type="entry name" value="RHOD"/>
    <property type="match status" value="1"/>
</dbReference>
<dbReference type="InterPro" id="IPR036873">
    <property type="entry name" value="Rhodanese-like_dom_sf"/>
</dbReference>
<comment type="caution">
    <text evidence="2">The sequence shown here is derived from an EMBL/GenBank/DDBJ whole genome shotgun (WGS) entry which is preliminary data.</text>
</comment>
<feature type="domain" description="Rhodanese" evidence="1">
    <location>
        <begin position="17"/>
        <end position="104"/>
    </location>
</feature>
<dbReference type="InterPro" id="IPR050229">
    <property type="entry name" value="GlpE_sulfurtransferase"/>
</dbReference>
<dbReference type="InterPro" id="IPR001307">
    <property type="entry name" value="Thiosulphate_STrfase_CS"/>
</dbReference>
<dbReference type="AlphaFoldDB" id="A0A2R7Z0G7"/>
<protein>
    <submittedName>
        <fullName evidence="2">Sulfurtransferase</fullName>
    </submittedName>
</protein>
<dbReference type="EMBL" id="PYXZ01000002">
    <property type="protein sequence ID" value="PUA82054.1"/>
    <property type="molecule type" value="Genomic_DNA"/>
</dbReference>
<proteinExistence type="predicted"/>
<dbReference type="RefSeq" id="WP_108343938.1">
    <property type="nucleotide sequence ID" value="NZ_PYXZ01000002.1"/>
</dbReference>
<dbReference type="SMART" id="SM00450">
    <property type="entry name" value="RHOD"/>
    <property type="match status" value="1"/>
</dbReference>
<evidence type="ECO:0000313" key="3">
    <source>
        <dbReference type="Proteomes" id="UP000244867"/>
    </source>
</evidence>
<dbReference type="PROSITE" id="PS00380">
    <property type="entry name" value="RHODANESE_1"/>
    <property type="match status" value="1"/>
</dbReference>
<name>A0A2R7Z0G7_9ACTN</name>
<sequence>MTNQTPEVDVDQLAAALDSGAALVDVRERGEYAQVHVPGAVLIPMGHLTARMTELDKTAPVYVICASGNRSSAMTDLLRANGLDAYSVTGGTQAWVASGRAVGVGL</sequence>
<dbReference type="PROSITE" id="PS50206">
    <property type="entry name" value="RHODANESE_3"/>
    <property type="match status" value="1"/>
</dbReference>
<dbReference type="Pfam" id="PF00581">
    <property type="entry name" value="Rhodanese"/>
    <property type="match status" value="1"/>
</dbReference>
<organism evidence="2 3">
    <name type="scientific">Nocardioides currus</name>
    <dbReference type="NCBI Taxonomy" id="2133958"/>
    <lineage>
        <taxon>Bacteria</taxon>
        <taxon>Bacillati</taxon>
        <taxon>Actinomycetota</taxon>
        <taxon>Actinomycetes</taxon>
        <taxon>Propionibacteriales</taxon>
        <taxon>Nocardioidaceae</taxon>
        <taxon>Nocardioides</taxon>
    </lineage>
</organism>
<evidence type="ECO:0000313" key="2">
    <source>
        <dbReference type="EMBL" id="PUA82054.1"/>
    </source>
</evidence>
<accession>A0A2R7Z0G7</accession>
<dbReference type="OrthoDB" id="9800872at2"/>
<dbReference type="Proteomes" id="UP000244867">
    <property type="component" value="Unassembled WGS sequence"/>
</dbReference>
<dbReference type="PANTHER" id="PTHR43031:SF1">
    <property type="entry name" value="PYRIDINE NUCLEOTIDE-DISULPHIDE OXIDOREDUCTASE"/>
    <property type="match status" value="1"/>
</dbReference>
<dbReference type="InterPro" id="IPR001763">
    <property type="entry name" value="Rhodanese-like_dom"/>
</dbReference>
<keyword evidence="2" id="KW-0808">Transferase</keyword>
<dbReference type="GO" id="GO:0004792">
    <property type="term" value="F:thiosulfate-cyanide sulfurtransferase activity"/>
    <property type="evidence" value="ECO:0007669"/>
    <property type="project" value="InterPro"/>
</dbReference>
<dbReference type="SUPFAM" id="SSF52821">
    <property type="entry name" value="Rhodanese/Cell cycle control phosphatase"/>
    <property type="match status" value="1"/>
</dbReference>
<dbReference type="Gene3D" id="3.40.250.10">
    <property type="entry name" value="Rhodanese-like domain"/>
    <property type="match status" value="1"/>
</dbReference>
<evidence type="ECO:0000259" key="1">
    <source>
        <dbReference type="PROSITE" id="PS50206"/>
    </source>
</evidence>
<gene>
    <name evidence="2" type="ORF">C7S10_08520</name>
</gene>
<keyword evidence="3" id="KW-1185">Reference proteome</keyword>
<reference evidence="2 3" key="1">
    <citation type="submission" date="2018-03" db="EMBL/GenBank/DDBJ databases">
        <authorList>
            <person name="Keele B.F."/>
        </authorList>
    </citation>
    <scope>NUCLEOTIDE SEQUENCE [LARGE SCALE GENOMIC DNA]</scope>
    <source>
        <strain evidence="2 3">IB-3</strain>
    </source>
</reference>
<dbReference type="PANTHER" id="PTHR43031">
    <property type="entry name" value="FAD-DEPENDENT OXIDOREDUCTASE"/>
    <property type="match status" value="1"/>
</dbReference>